<feature type="coiled-coil region" evidence="2">
    <location>
        <begin position="127"/>
        <end position="628"/>
    </location>
</feature>
<feature type="domain" description="Cilia- and flagella-associated protein 58 central coiled coil" evidence="4">
    <location>
        <begin position="381"/>
        <end position="682"/>
    </location>
</feature>
<dbReference type="RefSeq" id="XP_011303449.1">
    <property type="nucleotide sequence ID" value="XM_011305147.1"/>
</dbReference>
<dbReference type="InterPro" id="IPR049270">
    <property type="entry name" value="CFAP58_CC"/>
</dbReference>
<evidence type="ECO:0000313" key="5">
    <source>
        <dbReference type="EMBL" id="JAG73994.1"/>
    </source>
</evidence>
<accession>A0A9R1U0F4</accession>
<feature type="compositionally biased region" description="Acidic residues" evidence="3">
    <location>
        <begin position="1"/>
        <end position="15"/>
    </location>
</feature>
<dbReference type="Proteomes" id="UP000694866">
    <property type="component" value="Unplaced"/>
</dbReference>
<protein>
    <submittedName>
        <fullName evidence="5">CCDC147 protein</fullName>
    </submittedName>
    <submittedName>
        <fullName evidence="7">Coiled-coil domain-containing protein 147</fullName>
    </submittedName>
</protein>
<dbReference type="AlphaFoldDB" id="A0A0C9QU87"/>
<evidence type="ECO:0000256" key="1">
    <source>
        <dbReference type="ARBA" id="ARBA00023054"/>
    </source>
</evidence>
<evidence type="ECO:0000259" key="4">
    <source>
        <dbReference type="Pfam" id="PF21771"/>
    </source>
</evidence>
<feature type="coiled-coil region" evidence="2">
    <location>
        <begin position="810"/>
        <end position="844"/>
    </location>
</feature>
<dbReference type="PANTHER" id="PTHR32083">
    <property type="entry name" value="CILIA AND FLAGELLA-ASSOCIATED PROTEIN 58-RELATED"/>
    <property type="match status" value="1"/>
</dbReference>
<keyword evidence="6" id="KW-1185">Reference proteome</keyword>
<dbReference type="EMBL" id="GBYB01004227">
    <property type="protein sequence ID" value="JAG73994.1"/>
    <property type="molecule type" value="Transcribed_RNA"/>
</dbReference>
<dbReference type="GeneID" id="105266752"/>
<keyword evidence="1 2" id="KW-0175">Coiled coil</keyword>
<dbReference type="Gene3D" id="1.10.287.1490">
    <property type="match status" value="1"/>
</dbReference>
<dbReference type="GO" id="GO:0005856">
    <property type="term" value="C:cytoskeleton"/>
    <property type="evidence" value="ECO:0007669"/>
    <property type="project" value="TreeGrafter"/>
</dbReference>
<gene>
    <name evidence="5" type="primary">CCDC147</name>
    <name evidence="7" type="synonym">LOC105266752</name>
    <name evidence="5" type="ORF">g.16132</name>
</gene>
<sequence>MDMEMNAEDRDDGSDNGEPSAAGSSAGSAFCVLERDYARITEEMKANEVLKEYADEYTRLFEMLYKCRRDEEEMMEKFRQLQDEVIEKTSRIYELERTIEGQAEVVVKLKEEIVVSSKLADAAHSREQNAQEIIENSRLTIVKLNQEIEQRNKQLALDEDSAVTKQKESLVKEKERLTNEVETLKQRIKSMSKYTEELEKKTIDCDQQVNKMQENMDIQMNEISKERIIRERLEKELVILEEQVKDKNTQLTTANGTIKTMANNVGKLDNSLKEQKNSNEKLRKEVSKLMVARMNIQTEADNAHRKIEEMEKLINEKTKTYKLLEHEIKRLKEEMAKCKAESNWAANKYLKIDIARSKVEKEAQTQRLALKNTQIEVDSLKRQLADEKKAIEAVIRERDATARVLRNLKETLRRMQQVIDVCEQSKRKIESELEEAMQILNVSNRRIQSLETEREKFCQEMKQLSQQADHYANQLKLKDMELMESKSQLNELESHFRQQQNLFEAVRSERNTYSKNLTIAKDEISELRDKIKLMNGQIEQLKEDLATRETNLAKAEFMLSKAEKEKETARHELQSVRKDLFDLRREMEERIKEEKRLRNSVKMADMDINRLRKEIDAVMNERNVLGTQLVRRNDELSLQYSKQKILHGTISRGETEYVRRMEDIKLLRSEVTKLKTEKHILSKNLNNISDLRVEIFHLDRDLTRERRKVVALEEQVQNPLNIHRWRKLEAFDPSTLELLKKVQILQKRILKLSTELIEKDVKIKETEKLYIDLRGLLSKQPEPEIVENFEKARNALRERSKKMKCVVAELNMWETRANEYKYELENAMKDLRDLKIKYYTLKRKEVQWREPTTLKDTCNSSLPSLSPTQKRFCGGGFTMTVSPTRNCYSLESIAK</sequence>
<evidence type="ECO:0000313" key="7">
    <source>
        <dbReference type="RefSeq" id="XP_011303449.1"/>
    </source>
</evidence>
<reference evidence="5" key="1">
    <citation type="submission" date="2015-01" db="EMBL/GenBank/DDBJ databases">
        <title>Transcriptome Assembly of Fopius arisanus.</title>
        <authorList>
            <person name="Geib S."/>
        </authorList>
    </citation>
    <scope>NUCLEOTIDE SEQUENCE</scope>
</reference>
<dbReference type="SUPFAM" id="SSF57997">
    <property type="entry name" value="Tropomyosin"/>
    <property type="match status" value="1"/>
</dbReference>
<reference evidence="7" key="2">
    <citation type="submission" date="2025-04" db="UniProtKB">
        <authorList>
            <consortium name="RefSeq"/>
        </authorList>
    </citation>
    <scope>IDENTIFICATION</scope>
    <source>
        <strain evidence="7">USDA-PBARC FA_bdor</strain>
        <tissue evidence="7">Whole organism</tissue>
    </source>
</reference>
<dbReference type="PANTHER" id="PTHR32083:SF0">
    <property type="entry name" value="CILIA AND FLAGELLA-ASSOCIATED PROTEIN 58"/>
    <property type="match status" value="1"/>
</dbReference>
<evidence type="ECO:0000256" key="3">
    <source>
        <dbReference type="SAM" id="MobiDB-lite"/>
    </source>
</evidence>
<proteinExistence type="predicted"/>
<dbReference type="KEGG" id="fas:105266752"/>
<dbReference type="OrthoDB" id="264785at2759"/>
<feature type="region of interest" description="Disordered" evidence="3">
    <location>
        <begin position="1"/>
        <end position="25"/>
    </location>
</feature>
<organism evidence="5">
    <name type="scientific">Fopius arisanus</name>
    <dbReference type="NCBI Taxonomy" id="64838"/>
    <lineage>
        <taxon>Eukaryota</taxon>
        <taxon>Metazoa</taxon>
        <taxon>Ecdysozoa</taxon>
        <taxon>Arthropoda</taxon>
        <taxon>Hexapoda</taxon>
        <taxon>Insecta</taxon>
        <taxon>Pterygota</taxon>
        <taxon>Neoptera</taxon>
        <taxon>Endopterygota</taxon>
        <taxon>Hymenoptera</taxon>
        <taxon>Apocrita</taxon>
        <taxon>Ichneumonoidea</taxon>
        <taxon>Braconidae</taxon>
        <taxon>Opiinae</taxon>
        <taxon>Fopius</taxon>
    </lineage>
</organism>
<name>A0A0C9QU87_9HYME</name>
<dbReference type="Pfam" id="PF21771">
    <property type="entry name" value="CFAP58_CC"/>
    <property type="match status" value="1"/>
</dbReference>
<evidence type="ECO:0000313" key="6">
    <source>
        <dbReference type="Proteomes" id="UP000694866"/>
    </source>
</evidence>
<evidence type="ECO:0000256" key="2">
    <source>
        <dbReference type="SAM" id="Coils"/>
    </source>
</evidence>
<accession>A0A0C9QU87</accession>